<dbReference type="RefSeq" id="WP_151843649.1">
    <property type="nucleotide sequence ID" value="NZ_WBZJ01000001.1"/>
</dbReference>
<keyword evidence="3" id="KW-1185">Reference proteome</keyword>
<dbReference type="SUPFAM" id="SSF56112">
    <property type="entry name" value="Protein kinase-like (PK-like)"/>
    <property type="match status" value="1"/>
</dbReference>
<evidence type="ECO:0000313" key="3">
    <source>
        <dbReference type="Proteomes" id="UP000436181"/>
    </source>
</evidence>
<dbReference type="EMBL" id="WBZJ01000001">
    <property type="protein sequence ID" value="KAB3522752.1"/>
    <property type="molecule type" value="Genomic_DNA"/>
</dbReference>
<reference evidence="2 3" key="1">
    <citation type="submission" date="2019-10" db="EMBL/GenBank/DDBJ databases">
        <title>Corynebacterium sp novel species isolated from the respiratory tract of Marmot.</title>
        <authorList>
            <person name="Zhang G."/>
        </authorList>
    </citation>
    <scope>NUCLEOTIDE SEQUENCE [LARGE SCALE GENOMIC DNA]</scope>
    <source>
        <strain evidence="2 3">336</strain>
    </source>
</reference>
<gene>
    <name evidence="2" type="ORF">F8377_00785</name>
</gene>
<dbReference type="Proteomes" id="UP000436181">
    <property type="component" value="Unassembled WGS sequence"/>
</dbReference>
<evidence type="ECO:0000313" key="2">
    <source>
        <dbReference type="EMBL" id="KAB3522752.1"/>
    </source>
</evidence>
<sequence>MVALRTVPDMVRNTWRDLTWESEEIPEQGMDHAVVILRGLRSAEGELQDMVPDSVVVRVPHQAEYRAQAALESSIIAQLFRNSTARVPETVRQAYARGTFGTPNPVMLSLQTEVAGEPLTADVWAGMTDSQRERVIEQLGTMFARMHTMDPDLLPLVNVEPWWTDGEATSTLNMNPRALPGKFELMKTRVPEFLTGNISEQELAAVEQNFAQIEELLARPSQQRCLTHGDLHDQHVLWTAEGGVGVIDFSDMTVGDPAVDYMHLDLIDAQLPSLVLSAAEKAHARRLQELPDQLQHRTGALREKLYELDNILERAAIYKQWDNIFLLIDHFRTGRSERVSLDPGADHGV</sequence>
<accession>A0ABQ6VE85</accession>
<feature type="domain" description="Aminoglycoside phosphotransferase" evidence="1">
    <location>
        <begin position="54"/>
        <end position="264"/>
    </location>
</feature>
<dbReference type="Pfam" id="PF01636">
    <property type="entry name" value="APH"/>
    <property type="match status" value="1"/>
</dbReference>
<comment type="caution">
    <text evidence="2">The sequence shown here is derived from an EMBL/GenBank/DDBJ whole genome shotgun (WGS) entry which is preliminary data.</text>
</comment>
<dbReference type="InterPro" id="IPR051678">
    <property type="entry name" value="AGP_Transferase"/>
</dbReference>
<dbReference type="Gene3D" id="3.90.1200.10">
    <property type="match status" value="1"/>
</dbReference>
<dbReference type="InterPro" id="IPR002575">
    <property type="entry name" value="Aminoglycoside_PTrfase"/>
</dbReference>
<dbReference type="InterPro" id="IPR011009">
    <property type="entry name" value="Kinase-like_dom_sf"/>
</dbReference>
<organism evidence="2 3">
    <name type="scientific">Corynebacterium zhongnanshanii</name>
    <dbReference type="NCBI Taxonomy" id="2768834"/>
    <lineage>
        <taxon>Bacteria</taxon>
        <taxon>Bacillati</taxon>
        <taxon>Actinomycetota</taxon>
        <taxon>Actinomycetes</taxon>
        <taxon>Mycobacteriales</taxon>
        <taxon>Corynebacteriaceae</taxon>
        <taxon>Corynebacterium</taxon>
    </lineage>
</organism>
<dbReference type="PANTHER" id="PTHR21310:SF15">
    <property type="entry name" value="AMINOGLYCOSIDE PHOSPHOTRANSFERASE DOMAIN-CONTAINING PROTEIN"/>
    <property type="match status" value="1"/>
</dbReference>
<proteinExistence type="predicted"/>
<name>A0ABQ6VE85_9CORY</name>
<evidence type="ECO:0000259" key="1">
    <source>
        <dbReference type="Pfam" id="PF01636"/>
    </source>
</evidence>
<dbReference type="Gene3D" id="3.30.200.20">
    <property type="entry name" value="Phosphorylase Kinase, domain 1"/>
    <property type="match status" value="1"/>
</dbReference>
<dbReference type="PANTHER" id="PTHR21310">
    <property type="entry name" value="AMINOGLYCOSIDE PHOSPHOTRANSFERASE-RELATED-RELATED"/>
    <property type="match status" value="1"/>
</dbReference>
<protein>
    <submittedName>
        <fullName evidence="2">Aminoglycoside phosphotransferase family protein</fullName>
    </submittedName>
</protein>